<evidence type="ECO:0000313" key="1">
    <source>
        <dbReference type="EMBL" id="CAB4152342.1"/>
    </source>
</evidence>
<sequence>MTDKTEAMDNLIAQDADLIDTNDKDSAVLLPCPFCGKQPWSYDDANHSTAWEVECGNTTCSAQPSVWKTTKVEAIAAWNTRQPTQSDALREENERLREHLISALDTLKDAEVCDDNCGPCNEARAALEQSK</sequence>
<reference evidence="1" key="1">
    <citation type="submission" date="2020-04" db="EMBL/GenBank/DDBJ databases">
        <authorList>
            <person name="Chiriac C."/>
            <person name="Salcher M."/>
            <person name="Ghai R."/>
            <person name="Kavagutti S V."/>
        </authorList>
    </citation>
    <scope>NUCLEOTIDE SEQUENCE</scope>
</reference>
<accession>A0A6J5N122</accession>
<gene>
    <name evidence="1" type="ORF">UFOVP616_9</name>
</gene>
<protein>
    <submittedName>
        <fullName evidence="1">Restriction alleviation protein Lar</fullName>
    </submittedName>
</protein>
<name>A0A6J5N122_9CAUD</name>
<organism evidence="1">
    <name type="scientific">uncultured Caudovirales phage</name>
    <dbReference type="NCBI Taxonomy" id="2100421"/>
    <lineage>
        <taxon>Viruses</taxon>
        <taxon>Duplodnaviria</taxon>
        <taxon>Heunggongvirae</taxon>
        <taxon>Uroviricota</taxon>
        <taxon>Caudoviricetes</taxon>
        <taxon>Peduoviridae</taxon>
        <taxon>Maltschvirus</taxon>
        <taxon>Maltschvirus maltsch</taxon>
    </lineage>
</organism>
<proteinExistence type="predicted"/>
<dbReference type="Pfam" id="PF14354">
    <property type="entry name" value="Lar_restr_allev"/>
    <property type="match status" value="1"/>
</dbReference>
<dbReference type="EMBL" id="LR796590">
    <property type="protein sequence ID" value="CAB4152342.1"/>
    <property type="molecule type" value="Genomic_DNA"/>
</dbReference>